<gene>
    <name evidence="3" type="ORF">E0F91_13500</name>
</gene>
<protein>
    <submittedName>
        <fullName evidence="3">Uncharacterized protein</fullName>
    </submittedName>
</protein>
<dbReference type="EMBL" id="SMFN01000018">
    <property type="protein sequence ID" value="TDE01831.1"/>
    <property type="molecule type" value="Genomic_DNA"/>
</dbReference>
<keyword evidence="2" id="KW-0812">Transmembrane</keyword>
<organism evidence="3 4">
    <name type="scientific">Flavobacterium sandaracinum</name>
    <dbReference type="NCBI Taxonomy" id="2541733"/>
    <lineage>
        <taxon>Bacteria</taxon>
        <taxon>Pseudomonadati</taxon>
        <taxon>Bacteroidota</taxon>
        <taxon>Flavobacteriia</taxon>
        <taxon>Flavobacteriales</taxon>
        <taxon>Flavobacteriaceae</taxon>
        <taxon>Flavobacterium</taxon>
    </lineage>
</organism>
<evidence type="ECO:0000313" key="3">
    <source>
        <dbReference type="EMBL" id="TDE01831.1"/>
    </source>
</evidence>
<proteinExistence type="predicted"/>
<keyword evidence="2" id="KW-1133">Transmembrane helix</keyword>
<dbReference type="RefSeq" id="WP_132066988.1">
    <property type="nucleotide sequence ID" value="NZ_SMFN01000018.1"/>
</dbReference>
<dbReference type="AlphaFoldDB" id="A0A4R5CSH0"/>
<name>A0A4R5CSH0_9FLAO</name>
<feature type="transmembrane region" description="Helical" evidence="2">
    <location>
        <begin position="50"/>
        <end position="70"/>
    </location>
</feature>
<sequence length="232" mass="26783">MSLQSTVNSLSNEVYILKNPCSKITLNVANNKLNYKDDFLNEQISNSTTLILSVIGFALVFAGVFTYFFGKSVFLDVLKQFRLKINEVRAEVRQAKNTNEKNYNDIRVKHNDFEFSLNYNQGNFYVTLYNKYVDDKNTEMSLYYALIAFSDFTTCCLSTSVKNDAEFKIEKVEYIKNGLNNLTEFKNYKVNIEFGGTIQNNITNIRKIDNVEIDILLSKLQASITYENRKVS</sequence>
<reference evidence="3 4" key="1">
    <citation type="submission" date="2019-03" db="EMBL/GenBank/DDBJ databases">
        <title>Flavobacterium LB-D12 sp. nov., isolated from arctic soil.</title>
        <authorList>
            <person name="Chaudhary D.K."/>
        </authorList>
    </citation>
    <scope>NUCLEOTIDE SEQUENCE [LARGE SCALE GENOMIC DNA]</scope>
    <source>
        <strain evidence="3 4">LB-D12</strain>
    </source>
</reference>
<evidence type="ECO:0000256" key="2">
    <source>
        <dbReference type="SAM" id="Phobius"/>
    </source>
</evidence>
<comment type="caution">
    <text evidence="3">The sequence shown here is derived from an EMBL/GenBank/DDBJ whole genome shotgun (WGS) entry which is preliminary data.</text>
</comment>
<keyword evidence="2" id="KW-0472">Membrane</keyword>
<keyword evidence="4" id="KW-1185">Reference proteome</keyword>
<evidence type="ECO:0000256" key="1">
    <source>
        <dbReference type="SAM" id="Coils"/>
    </source>
</evidence>
<feature type="coiled-coil region" evidence="1">
    <location>
        <begin position="78"/>
        <end position="105"/>
    </location>
</feature>
<accession>A0A4R5CSH0</accession>
<dbReference type="Proteomes" id="UP000294644">
    <property type="component" value="Unassembled WGS sequence"/>
</dbReference>
<keyword evidence="1" id="KW-0175">Coiled coil</keyword>
<evidence type="ECO:0000313" key="4">
    <source>
        <dbReference type="Proteomes" id="UP000294644"/>
    </source>
</evidence>